<feature type="chain" id="PRO_5004842435" evidence="1">
    <location>
        <begin position="19"/>
        <end position="137"/>
    </location>
</feature>
<sequence>MQFALLATLGLALSVVRAAPCDESQLAANQVAINEWTLNDACAIALGKTTSETWYSAFQSVDTGSINTFTTQYCGSSACVALTTSTNAKYTTSKPLNQALNQLLNLPPSLPLNLLLNLLLNRPLSQHQNQPLNQRLN</sequence>
<dbReference type="GeneID" id="20809706"/>
<name>W4GGV3_APHAT</name>
<dbReference type="RefSeq" id="XP_009831639.1">
    <property type="nucleotide sequence ID" value="XM_009833337.1"/>
</dbReference>
<dbReference type="VEuPathDB" id="FungiDB:H257_07710"/>
<reference evidence="2" key="1">
    <citation type="submission" date="2013-12" db="EMBL/GenBank/DDBJ databases">
        <title>The Genome Sequence of Aphanomyces astaci APO3.</title>
        <authorList>
            <consortium name="The Broad Institute Genomics Platform"/>
            <person name="Russ C."/>
            <person name="Tyler B."/>
            <person name="van West P."/>
            <person name="Dieguez-Uribeondo J."/>
            <person name="Young S.K."/>
            <person name="Zeng Q."/>
            <person name="Gargeya S."/>
            <person name="Fitzgerald M."/>
            <person name="Abouelleil A."/>
            <person name="Alvarado L."/>
            <person name="Chapman S.B."/>
            <person name="Gainer-Dewar J."/>
            <person name="Goldberg J."/>
            <person name="Griggs A."/>
            <person name="Gujja S."/>
            <person name="Hansen M."/>
            <person name="Howarth C."/>
            <person name="Imamovic A."/>
            <person name="Ireland A."/>
            <person name="Larimer J."/>
            <person name="McCowan C."/>
            <person name="Murphy C."/>
            <person name="Pearson M."/>
            <person name="Poon T.W."/>
            <person name="Priest M."/>
            <person name="Roberts A."/>
            <person name="Saif S."/>
            <person name="Shea T."/>
            <person name="Sykes S."/>
            <person name="Wortman J."/>
            <person name="Nusbaum C."/>
            <person name="Birren B."/>
        </authorList>
    </citation>
    <scope>NUCLEOTIDE SEQUENCE [LARGE SCALE GENOMIC DNA]</scope>
    <source>
        <strain evidence="2">APO3</strain>
    </source>
</reference>
<keyword evidence="1" id="KW-0732">Signal</keyword>
<feature type="signal peptide" evidence="1">
    <location>
        <begin position="1"/>
        <end position="18"/>
    </location>
</feature>
<evidence type="ECO:0000313" key="2">
    <source>
        <dbReference type="EMBL" id="ETV78920.1"/>
    </source>
</evidence>
<evidence type="ECO:0000256" key="1">
    <source>
        <dbReference type="SAM" id="SignalP"/>
    </source>
</evidence>
<accession>W4GGV3</accession>
<dbReference type="AlphaFoldDB" id="W4GGV3"/>
<proteinExistence type="predicted"/>
<gene>
    <name evidence="2" type="ORF">H257_07710</name>
</gene>
<organism evidence="2">
    <name type="scientific">Aphanomyces astaci</name>
    <name type="common">Crayfish plague agent</name>
    <dbReference type="NCBI Taxonomy" id="112090"/>
    <lineage>
        <taxon>Eukaryota</taxon>
        <taxon>Sar</taxon>
        <taxon>Stramenopiles</taxon>
        <taxon>Oomycota</taxon>
        <taxon>Saprolegniomycetes</taxon>
        <taxon>Saprolegniales</taxon>
        <taxon>Verrucalvaceae</taxon>
        <taxon>Aphanomyces</taxon>
    </lineage>
</organism>
<dbReference type="EMBL" id="KI913129">
    <property type="protein sequence ID" value="ETV78920.1"/>
    <property type="molecule type" value="Genomic_DNA"/>
</dbReference>
<protein>
    <submittedName>
        <fullName evidence="2">Uncharacterized protein</fullName>
    </submittedName>
</protein>